<dbReference type="PRINTS" id="PR00401">
    <property type="entry name" value="SH2DOMAIN"/>
</dbReference>
<dbReference type="InterPro" id="IPR039664">
    <property type="entry name" value="GRB/APBB1IP"/>
</dbReference>
<reference evidence="7" key="2">
    <citation type="submission" date="2025-08" db="UniProtKB">
        <authorList>
            <consortium name="Ensembl"/>
        </authorList>
    </citation>
    <scope>IDENTIFICATION</scope>
</reference>
<dbReference type="GeneTree" id="ENSGT00940000155909"/>
<dbReference type="PANTHER" id="PTHR11243:SF22">
    <property type="entry name" value="GROWTH FACTOR RECEPTOR-BOUND PROTEIN 14"/>
    <property type="match status" value="1"/>
</dbReference>
<dbReference type="PROSITE" id="PS50001">
    <property type="entry name" value="SH2"/>
    <property type="match status" value="1"/>
</dbReference>
<dbReference type="STRING" id="161767.ENSAPEP00000026754"/>
<name>A0A3P8TP23_AMPPE</name>
<sequence>LIFPSEEKLPPFEWSWEPFCSTELCAKHRFVKHFFFCLVNLRNLKKKKKKIEIYYLCASAIHLAQPWFHGKLSREEAQRLIIQQGLIDGVFLLRDSQSNPKTFVLSLCHMQKIKHFQILPVDDEGELFYSLDDGHTRFADLIQLVEFYQLNRGVLPCKLKHHCAQITL</sequence>
<dbReference type="SMART" id="SM00252">
    <property type="entry name" value="SH2"/>
    <property type="match status" value="1"/>
</dbReference>
<evidence type="ECO:0000256" key="5">
    <source>
        <dbReference type="PROSITE-ProRule" id="PRU00191"/>
    </source>
</evidence>
<comment type="subcellular location">
    <subcellularLocation>
        <location evidence="1">Cytoplasm</location>
    </subcellularLocation>
</comment>
<dbReference type="Ensembl" id="ENSAPET00000027468.1">
    <property type="protein sequence ID" value="ENSAPEP00000026754.1"/>
    <property type="gene ID" value="ENSAPEG00000019010.1"/>
</dbReference>
<proteinExistence type="inferred from homology"/>
<dbReference type="Pfam" id="PF00017">
    <property type="entry name" value="SH2"/>
    <property type="match status" value="1"/>
</dbReference>
<dbReference type="GO" id="GO:0005886">
    <property type="term" value="C:plasma membrane"/>
    <property type="evidence" value="ECO:0007669"/>
    <property type="project" value="TreeGrafter"/>
</dbReference>
<dbReference type="Proteomes" id="UP000265080">
    <property type="component" value="Chromosome 12"/>
</dbReference>
<dbReference type="InterPro" id="IPR000980">
    <property type="entry name" value="SH2"/>
</dbReference>
<feature type="domain" description="SH2" evidence="6">
    <location>
        <begin position="67"/>
        <end position="163"/>
    </location>
</feature>
<evidence type="ECO:0000313" key="8">
    <source>
        <dbReference type="Proteomes" id="UP000265080"/>
    </source>
</evidence>
<keyword evidence="8" id="KW-1185">Reference proteome</keyword>
<evidence type="ECO:0000256" key="1">
    <source>
        <dbReference type="ARBA" id="ARBA00004496"/>
    </source>
</evidence>
<dbReference type="GO" id="GO:0046627">
    <property type="term" value="P:negative regulation of insulin receptor signaling pathway"/>
    <property type="evidence" value="ECO:0007669"/>
    <property type="project" value="TreeGrafter"/>
</dbReference>
<dbReference type="GO" id="GO:0005737">
    <property type="term" value="C:cytoplasm"/>
    <property type="evidence" value="ECO:0007669"/>
    <property type="project" value="UniProtKB-SubCell"/>
</dbReference>
<dbReference type="GO" id="GO:0008286">
    <property type="term" value="P:insulin receptor signaling pathway"/>
    <property type="evidence" value="ECO:0007669"/>
    <property type="project" value="TreeGrafter"/>
</dbReference>
<dbReference type="PANTHER" id="PTHR11243">
    <property type="entry name" value="GROWTH FACTOR RECEPTOR-BOUND PROTEIN"/>
    <property type="match status" value="1"/>
</dbReference>
<dbReference type="Gene3D" id="3.30.505.10">
    <property type="entry name" value="SH2 domain"/>
    <property type="match status" value="1"/>
</dbReference>
<dbReference type="SUPFAM" id="SSF55550">
    <property type="entry name" value="SH2 domain"/>
    <property type="match status" value="1"/>
</dbReference>
<protein>
    <recommendedName>
        <fullName evidence="6">SH2 domain-containing protein</fullName>
    </recommendedName>
</protein>
<evidence type="ECO:0000256" key="3">
    <source>
        <dbReference type="ARBA" id="ARBA00022490"/>
    </source>
</evidence>
<evidence type="ECO:0000259" key="6">
    <source>
        <dbReference type="PROSITE" id="PS50001"/>
    </source>
</evidence>
<organism evidence="7 8">
    <name type="scientific">Amphiprion percula</name>
    <name type="common">Orange clownfish</name>
    <name type="synonym">Lutjanus percula</name>
    <dbReference type="NCBI Taxonomy" id="161767"/>
    <lineage>
        <taxon>Eukaryota</taxon>
        <taxon>Metazoa</taxon>
        <taxon>Chordata</taxon>
        <taxon>Craniata</taxon>
        <taxon>Vertebrata</taxon>
        <taxon>Euteleostomi</taxon>
        <taxon>Actinopterygii</taxon>
        <taxon>Neopterygii</taxon>
        <taxon>Teleostei</taxon>
        <taxon>Neoteleostei</taxon>
        <taxon>Acanthomorphata</taxon>
        <taxon>Ovalentaria</taxon>
        <taxon>Pomacentridae</taxon>
        <taxon>Amphiprion</taxon>
    </lineage>
</organism>
<comment type="similarity">
    <text evidence="2">Belongs to the GRB7/10/14 family.</text>
</comment>
<reference evidence="7" key="3">
    <citation type="submission" date="2025-09" db="UniProtKB">
        <authorList>
            <consortium name="Ensembl"/>
        </authorList>
    </citation>
    <scope>IDENTIFICATION</scope>
</reference>
<reference evidence="7 8" key="1">
    <citation type="submission" date="2018-03" db="EMBL/GenBank/DDBJ databases">
        <title>Finding Nemo's genes: A chromosome-scale reference assembly of the genome of the orange clownfish Amphiprion percula.</title>
        <authorList>
            <person name="Lehmann R."/>
        </authorList>
    </citation>
    <scope>NUCLEOTIDE SEQUENCE</scope>
</reference>
<accession>A0A3P8TP23</accession>
<dbReference type="FunFam" id="3.30.505.10:FF:000015">
    <property type="entry name" value="Growth factor receptor-bound protein 10 isoform X1"/>
    <property type="match status" value="1"/>
</dbReference>
<dbReference type="InterPro" id="IPR036860">
    <property type="entry name" value="SH2_dom_sf"/>
</dbReference>
<keyword evidence="4" id="KW-0597">Phosphoprotein</keyword>
<keyword evidence="3" id="KW-0963">Cytoplasm</keyword>
<evidence type="ECO:0000313" key="7">
    <source>
        <dbReference type="Ensembl" id="ENSAPEP00000026754.1"/>
    </source>
</evidence>
<keyword evidence="5" id="KW-0727">SH2 domain</keyword>
<evidence type="ECO:0000256" key="4">
    <source>
        <dbReference type="ARBA" id="ARBA00022553"/>
    </source>
</evidence>
<dbReference type="AlphaFoldDB" id="A0A3P8TP23"/>
<evidence type="ECO:0000256" key="2">
    <source>
        <dbReference type="ARBA" id="ARBA00006708"/>
    </source>
</evidence>